<feature type="compositionally biased region" description="Polar residues" evidence="1">
    <location>
        <begin position="1505"/>
        <end position="1530"/>
    </location>
</feature>
<sequence length="1959" mass="208556">MTSCALQQVTDCDACGSQPVLGDMSACDHFTQNAWRPDLCSTCQRAKSEHAGIQGPRSWRRKSEPNPNNAITGVRISALASKFQAADARNGHTREAEIDRKTGPSSAATAKPKSASSASVATAKTSALPSSNKISSQSSALSSSSESSSKGGSSATSSSAAVKSNRTRHPGKEPTKKVTITQPSFKQLTASSFVKIQHTDTSMESQPSKQQQPRGKQKRRVSIPDREPDIIGTDGGLDNLVPEEEVVSGGDSEQICLSLTDEEKQFALLALGNTLWNSDTRNLQVGADISRRTCREFEDLSVDELWSQNRFKSLVSCDPVRKKKDFGTFPQVNTSKHSKAAVGSLSFSSQGKKASGGAPEGNSRSLSQASTDGDVMEDESATTSSEDLAPQGVIVSKDSRGKGSGSGHEVKEEDQANCSKGGSKAGIGSAFSSDPKESVDLFAATDSLDKSHNGLEHVVGKKALKTSENNAGVAKVDNCDPTCDASVATSPLSVAVKNQDSSEVNQKQVVTTSLADVAQDERVSASFADSTEEEEFQAVALLNEVLEVYGEMNESSTDDFTSAEEKKGKKSSDFEARMASVAATLDLTKQQQRGKRQAPRPSVSPPPEPNLSEGVSPKKVVNQPDPVFKMVTVGKSIVSLPPQQDMPPKNTKPALVSYGFDEFGALPDSSDIANSRGTNGDGKGKKGITSFFRNILRRGKDSSESFDLANPDVQLSVRMDRKVSTDTVESVDLPDEDSSSSSSVDQKVGPKFSPQAKFLIMPSTSPAHALNGTLSDGAGDTDGEGAFQPEADTAATSTLSSVAMVAGPLVKSSPPAQRRNSKGLASPKMMPRKPPVTSIPDMPSSVRPSVTSVSDVPSAASSSVTEDRSSSATSAVTKELPDKESVAAPSVVRRRPKSPKRVAPPVPPTRTSTGAGNNKVPWNLSAFFFVHYIFSGVSGGGTLPRSELRESTRRSLPEPPSPPGERKDKSSGSPVGSRSPPVSPIKETLHSLPSSPSSPALSSFDFTNSQWSGGSTTMIDDELPKFSEKIELPTVATQSRKGILGKLGGNRKTKAPQPPSVKRAKSITQSSTLPRGDKKNKKINVADISGPVLVTDVTNAQVLENRRNTISLGDEPAFVSCNSSASVDKSGLDEFDFPFLSPLGSLENLYESILPKPEGNQPNFYDPPTSPKVVCPNVTSDGYLEPVPPLSVTAAASSSLSLLGTTATNVSSSSSTSSASSMTTNASVIKSPLVKSKATSSTTERPKDAHANYKDSGTFPSHSSGISSTVGSSGLGPTFVEPEMTEQRRLLLASQPIYEEIPNGDNEDVEDYKDANVVTRKDVDGLAWGSKADLFSRGTNDTSSLKRVILPEVSKNQIAQSWLQQQSQFVGTTSPLPASLLSGTPSSLSSSTTSVGAASSSPSHTLPRKNSASSSVPVSSAFSVTLSHTLPRQNSPSSSLTMTSSHTLPRQNSVSSSTPVSSSLSMTSSQIMSSSLMTASLTSSMLPPPPPPPALPPSASRSISKETVSSESDTQSLCSNDAHSNSSTWSRPRPTPRQKPKRPETGGCDQYISMNKPNAQVSLSEETLRDVFSKLTSITFHALQDIYAQFEKVLSVDRLEVPNSKMLKWADFDIYGQPLHASGRCVVYNAKLKANGCPCQLLILHSRPATEMCMSTHPSLLTPSAVFADTIPFSYLTPDFIKTSQLLQNSVYDSSQARCFIAVGAFDIVESLDSHLTLLRETLAQDLNSYLSVILTATLQLLSAMSYCLDQGFSVTETDYDDVFLITRSDLRGKVVAFLPRQRSLDVPQGEAICNFLDRLLVGNMPDEGDNDDDSDVGNDDEDDVEKIISSPRKVVSKLRSMLGHKKVECLGQVRTTVEYLLWGPALSELPLSPTRAESKPATRSPAGGASKVNTRSPASKEQEFYVWLEKERLLTVAKLARSVSGLGAGLSLEEFYTLKFLLKTSPGCLAESLRRLSR</sequence>
<feature type="compositionally biased region" description="Low complexity" evidence="1">
    <location>
        <begin position="205"/>
        <end position="214"/>
    </location>
</feature>
<feature type="region of interest" description="Disordered" evidence="1">
    <location>
        <begin position="940"/>
        <end position="1001"/>
    </location>
</feature>
<feature type="compositionally biased region" description="Polar residues" evidence="1">
    <location>
        <begin position="362"/>
        <end position="371"/>
    </location>
</feature>
<feature type="region of interest" description="Disordered" evidence="1">
    <location>
        <begin position="50"/>
        <end position="70"/>
    </location>
</feature>
<feature type="region of interest" description="Disordered" evidence="1">
    <location>
        <begin position="668"/>
        <end position="688"/>
    </location>
</feature>
<feature type="region of interest" description="Disordered" evidence="1">
    <location>
        <begin position="1873"/>
        <end position="1896"/>
    </location>
</feature>
<evidence type="ECO:0000313" key="2">
    <source>
        <dbReference type="EMBL" id="CAG5129680.1"/>
    </source>
</evidence>
<feature type="region of interest" description="Disordered" evidence="1">
    <location>
        <begin position="198"/>
        <end position="238"/>
    </location>
</feature>
<feature type="compositionally biased region" description="Low complexity" evidence="1">
    <location>
        <begin position="1435"/>
        <end position="1485"/>
    </location>
</feature>
<feature type="compositionally biased region" description="Basic and acidic residues" evidence="1">
    <location>
        <begin position="89"/>
        <end position="102"/>
    </location>
</feature>
<feature type="compositionally biased region" description="Basic and acidic residues" evidence="1">
    <location>
        <begin position="563"/>
        <end position="576"/>
    </location>
</feature>
<organism evidence="2 3">
    <name type="scientific">Candidula unifasciata</name>
    <dbReference type="NCBI Taxonomy" id="100452"/>
    <lineage>
        <taxon>Eukaryota</taxon>
        <taxon>Metazoa</taxon>
        <taxon>Spiralia</taxon>
        <taxon>Lophotrochozoa</taxon>
        <taxon>Mollusca</taxon>
        <taxon>Gastropoda</taxon>
        <taxon>Heterobranchia</taxon>
        <taxon>Euthyneura</taxon>
        <taxon>Panpulmonata</taxon>
        <taxon>Eupulmonata</taxon>
        <taxon>Stylommatophora</taxon>
        <taxon>Helicina</taxon>
        <taxon>Helicoidea</taxon>
        <taxon>Geomitridae</taxon>
        <taxon>Candidula</taxon>
    </lineage>
</organism>
<name>A0A8S3ZPB6_9EUPU</name>
<feature type="region of interest" description="Disordered" evidence="1">
    <location>
        <begin position="1381"/>
        <end position="1415"/>
    </location>
</feature>
<feature type="region of interest" description="Disordered" evidence="1">
    <location>
        <begin position="1041"/>
        <end position="1079"/>
    </location>
</feature>
<evidence type="ECO:0000313" key="3">
    <source>
        <dbReference type="Proteomes" id="UP000678393"/>
    </source>
</evidence>
<evidence type="ECO:0000256" key="1">
    <source>
        <dbReference type="SAM" id="MobiDB-lite"/>
    </source>
</evidence>
<dbReference type="OrthoDB" id="6096242at2759"/>
<dbReference type="EMBL" id="CAJHNH020003635">
    <property type="protein sequence ID" value="CAG5129680.1"/>
    <property type="molecule type" value="Genomic_DNA"/>
</dbReference>
<feature type="compositionally biased region" description="Low complexity" evidence="1">
    <location>
        <begin position="1381"/>
        <end position="1403"/>
    </location>
</feature>
<feature type="region of interest" description="Disordered" evidence="1">
    <location>
        <begin position="553"/>
        <end position="623"/>
    </location>
</feature>
<gene>
    <name evidence="2" type="ORF">CUNI_LOCUS15238</name>
</gene>
<dbReference type="Proteomes" id="UP000678393">
    <property type="component" value="Unassembled WGS sequence"/>
</dbReference>
<feature type="region of interest" description="Disordered" evidence="1">
    <location>
        <begin position="83"/>
        <end position="184"/>
    </location>
</feature>
<feature type="compositionally biased region" description="Basic and acidic residues" evidence="1">
    <location>
        <begin position="1244"/>
        <end position="1253"/>
    </location>
</feature>
<accession>A0A8S3ZPB6</accession>
<feature type="compositionally biased region" description="Low complexity" evidence="1">
    <location>
        <begin position="419"/>
        <end position="433"/>
    </location>
</feature>
<comment type="caution">
    <text evidence="2">The sequence shown here is derived from an EMBL/GenBank/DDBJ whole genome shotgun (WGS) entry which is preliminary data.</text>
</comment>
<feature type="compositionally biased region" description="Low complexity" evidence="1">
    <location>
        <begin position="990"/>
        <end position="1001"/>
    </location>
</feature>
<feature type="compositionally biased region" description="Pro residues" evidence="1">
    <location>
        <begin position="1486"/>
        <end position="1496"/>
    </location>
</feature>
<feature type="compositionally biased region" description="Low complexity" evidence="1">
    <location>
        <begin position="1261"/>
        <end position="1276"/>
    </location>
</feature>
<feature type="compositionally biased region" description="Low complexity" evidence="1">
    <location>
        <begin position="105"/>
        <end position="164"/>
    </location>
</feature>
<feature type="region of interest" description="Disordered" evidence="1">
    <location>
        <begin position="1427"/>
        <end position="1552"/>
    </location>
</feature>
<proteinExistence type="predicted"/>
<feature type="region of interest" description="Disordered" evidence="1">
    <location>
        <begin position="806"/>
        <end position="918"/>
    </location>
</feature>
<feature type="compositionally biased region" description="Low complexity" evidence="1">
    <location>
        <begin position="971"/>
        <end position="980"/>
    </location>
</feature>
<feature type="compositionally biased region" description="Basic and acidic residues" evidence="1">
    <location>
        <begin position="946"/>
        <end position="956"/>
    </location>
</feature>
<reference evidence="2" key="1">
    <citation type="submission" date="2021-04" db="EMBL/GenBank/DDBJ databases">
        <authorList>
            <consortium name="Molecular Ecology Group"/>
        </authorList>
    </citation>
    <scope>NUCLEOTIDE SEQUENCE</scope>
</reference>
<feature type="region of interest" description="Disordered" evidence="1">
    <location>
        <begin position="701"/>
        <end position="791"/>
    </location>
</feature>
<feature type="region of interest" description="Disordered" evidence="1">
    <location>
        <begin position="340"/>
        <end position="435"/>
    </location>
</feature>
<protein>
    <submittedName>
        <fullName evidence="2">Uncharacterized protein</fullName>
    </submittedName>
</protein>
<feature type="region of interest" description="Disordered" evidence="1">
    <location>
        <begin position="1207"/>
        <end position="1226"/>
    </location>
</feature>
<feature type="compositionally biased region" description="Low complexity" evidence="1">
    <location>
        <begin position="844"/>
        <end position="864"/>
    </location>
</feature>
<feature type="region of interest" description="Disordered" evidence="1">
    <location>
        <begin position="1233"/>
        <end position="1279"/>
    </location>
</feature>
<keyword evidence="3" id="KW-1185">Reference proteome</keyword>